<reference evidence="3 6" key="2">
    <citation type="submission" date="2024-06" db="EMBL/GenBank/DDBJ databases">
        <title>Genomic Encyclopedia of Type Strains, Phase IV (KMG-IV): sequencing the most valuable type-strain genomes for metagenomic binning, comparative biology and taxonomic classification.</title>
        <authorList>
            <person name="Goeker M."/>
        </authorList>
    </citation>
    <scope>NUCLEOTIDE SEQUENCE [LARGE SCALE GENOMIC DNA]</scope>
    <source>
        <strain evidence="3 6">D-501</strain>
    </source>
</reference>
<dbReference type="RefSeq" id="WP_149502563.1">
    <property type="nucleotide sequence ID" value="NZ_CP035708.1"/>
</dbReference>
<dbReference type="EMBL" id="CP035708">
    <property type="protein sequence ID" value="QEM99803.1"/>
    <property type="molecule type" value="Genomic_DNA"/>
</dbReference>
<evidence type="ECO:0000313" key="6">
    <source>
        <dbReference type="Proteomes" id="UP001549111"/>
    </source>
</evidence>
<proteinExistence type="predicted"/>
<evidence type="ECO:0000256" key="2">
    <source>
        <dbReference type="SAM" id="SignalP"/>
    </source>
</evidence>
<dbReference type="Proteomes" id="UP000323522">
    <property type="component" value="Chromosome"/>
</dbReference>
<organism evidence="4 5">
    <name type="scientific">Sphaerotilus sulfidivorans</name>
    <dbReference type="NCBI Taxonomy" id="639200"/>
    <lineage>
        <taxon>Bacteria</taxon>
        <taxon>Pseudomonadati</taxon>
        <taxon>Pseudomonadota</taxon>
        <taxon>Betaproteobacteria</taxon>
        <taxon>Burkholderiales</taxon>
        <taxon>Sphaerotilaceae</taxon>
        <taxon>Sphaerotilus</taxon>
    </lineage>
</organism>
<feature type="chain" id="PRO_5044618741" description="Secreted protein" evidence="2">
    <location>
        <begin position="26"/>
        <end position="121"/>
    </location>
</feature>
<accession>A0A5C1PZJ9</accession>
<evidence type="ECO:0000313" key="4">
    <source>
        <dbReference type="EMBL" id="QEM99803.1"/>
    </source>
</evidence>
<dbReference type="KEGG" id="snn:EWH46_02785"/>
<evidence type="ECO:0008006" key="7">
    <source>
        <dbReference type="Google" id="ProtNLM"/>
    </source>
</evidence>
<protein>
    <recommendedName>
        <fullName evidence="7">Secreted protein</fullName>
    </recommendedName>
</protein>
<keyword evidence="6" id="KW-1185">Reference proteome</keyword>
<feature type="region of interest" description="Disordered" evidence="1">
    <location>
        <begin position="44"/>
        <end position="121"/>
    </location>
</feature>
<gene>
    <name evidence="3" type="ORF">ABIC99_003435</name>
    <name evidence="4" type="ORF">EWH46_02785</name>
</gene>
<evidence type="ECO:0000256" key="1">
    <source>
        <dbReference type="SAM" id="MobiDB-lite"/>
    </source>
</evidence>
<dbReference type="Proteomes" id="UP001549111">
    <property type="component" value="Unassembled WGS sequence"/>
</dbReference>
<evidence type="ECO:0000313" key="3">
    <source>
        <dbReference type="EMBL" id="MET3605605.1"/>
    </source>
</evidence>
<evidence type="ECO:0000313" key="5">
    <source>
        <dbReference type="Proteomes" id="UP000323522"/>
    </source>
</evidence>
<dbReference type="EMBL" id="JBEPLS010000019">
    <property type="protein sequence ID" value="MET3605605.1"/>
    <property type="molecule type" value="Genomic_DNA"/>
</dbReference>
<dbReference type="AlphaFoldDB" id="A0A5C1PZJ9"/>
<name>A0A5C1PZJ9_9BURK</name>
<reference evidence="4 5" key="1">
    <citation type="submission" date="2019-02" db="EMBL/GenBank/DDBJ databases">
        <title>Complete Genome Sequence and Methylome Analysis of Sphaerotilus natans subsp. sulfidivorans D-507.</title>
        <authorList>
            <person name="Fomenkov A."/>
            <person name="Gridneva E."/>
            <person name="Smolyakov D."/>
            <person name="Dubinina G."/>
            <person name="Vincze T."/>
            <person name="Grabovich M."/>
            <person name="Roberts R.J."/>
        </authorList>
    </citation>
    <scope>NUCLEOTIDE SEQUENCE [LARGE SCALE GENOMIC DNA]</scope>
    <source>
        <strain evidence="4 5">D-507</strain>
    </source>
</reference>
<keyword evidence="2" id="KW-0732">Signal</keyword>
<feature type="signal peptide" evidence="2">
    <location>
        <begin position="1"/>
        <end position="25"/>
    </location>
</feature>
<sequence length="121" mass="12719">MFRRLMSLFAVLMLLCAGLLGGAQAAVATVTLVAQADADCRAEADRPLRADEGTPPAALPDRTDPAQESDPVAELADVPPLPGLLPQPHCRGLQRALHPAEGRPQASPYLDGPLRPPRLSA</sequence>